<evidence type="ECO:0000313" key="4">
    <source>
        <dbReference type="EMBL" id="WBA09612.1"/>
    </source>
</evidence>
<feature type="domain" description="Multidrug resistance protein MdtA-like barrel-sandwich hybrid" evidence="3">
    <location>
        <begin position="67"/>
        <end position="205"/>
    </location>
</feature>
<dbReference type="Proteomes" id="UP001164748">
    <property type="component" value="Chromosome"/>
</dbReference>
<accession>A0AA47KN11</accession>
<dbReference type="Gene3D" id="2.40.30.170">
    <property type="match status" value="1"/>
</dbReference>
<dbReference type="Gene3D" id="1.10.287.470">
    <property type="entry name" value="Helix hairpin bin"/>
    <property type="match status" value="1"/>
</dbReference>
<dbReference type="GO" id="GO:1990281">
    <property type="term" value="C:efflux pump complex"/>
    <property type="evidence" value="ECO:0007669"/>
    <property type="project" value="TreeGrafter"/>
</dbReference>
<dbReference type="SUPFAM" id="SSF111369">
    <property type="entry name" value="HlyD-like secretion proteins"/>
    <property type="match status" value="1"/>
</dbReference>
<comment type="similarity">
    <text evidence="1">Belongs to the membrane fusion protein (MFP) (TC 8.A.1) family.</text>
</comment>
<sequence>MKGLRWFLPLIILGLGYLGYTAIAATEPAPQENDAPPPPPIVETRVAHPTQHQVVLRAHGEITPLETTQLSAQVSGEVVAWHPNFVAGGIVKSGDVLFSIEPDNYQAAVLNAEADLASAKAALIEEQAQAAVAKRQAKSLPPSQVTDLYLRKPQVLSAKARVKSAQAALKRAQRDLDNCQVTAPYDALVVSRDVGVGQYINAGSPVGVLNSIEAAEVHLPIAGFDTLFLPRPLAGIEVQLTRSGREPIQRQARLVRDLGIVEQSTRMMRVVVRLDDPYGIQSAKPALPFGSYIEATFKGTTLENVFKLPQSLMNNRQVWVVNQAGKLTPRTLRVVRTEGQYIYADKGLSDDDQVVTTLPEFPEPGMTVRVASQVSPEGKNE</sequence>
<dbReference type="InterPro" id="IPR058625">
    <property type="entry name" value="MdtA-like_BSH"/>
</dbReference>
<name>A0AA47KN11_9GAMM</name>
<dbReference type="Gene3D" id="2.40.420.20">
    <property type="match status" value="1"/>
</dbReference>
<organism evidence="4 5">
    <name type="scientific">Salinivibrio kushneri</name>
    <dbReference type="NCBI Taxonomy" id="1908198"/>
    <lineage>
        <taxon>Bacteria</taxon>
        <taxon>Pseudomonadati</taxon>
        <taxon>Pseudomonadota</taxon>
        <taxon>Gammaproteobacteria</taxon>
        <taxon>Vibrionales</taxon>
        <taxon>Vibrionaceae</taxon>
        <taxon>Salinivibrio</taxon>
    </lineage>
</organism>
<proteinExistence type="inferred from homology"/>
<feature type="coiled-coil region" evidence="2">
    <location>
        <begin position="109"/>
        <end position="182"/>
    </location>
</feature>
<evidence type="ECO:0000256" key="1">
    <source>
        <dbReference type="ARBA" id="ARBA00009477"/>
    </source>
</evidence>
<evidence type="ECO:0000256" key="2">
    <source>
        <dbReference type="SAM" id="Coils"/>
    </source>
</evidence>
<dbReference type="RefSeq" id="WP_269579744.1">
    <property type="nucleotide sequence ID" value="NZ_CP114588.1"/>
</dbReference>
<dbReference type="PANTHER" id="PTHR30469">
    <property type="entry name" value="MULTIDRUG RESISTANCE PROTEIN MDTA"/>
    <property type="match status" value="1"/>
</dbReference>
<reference evidence="4" key="1">
    <citation type="submission" date="2022-09" db="EMBL/GenBank/DDBJ databases">
        <authorList>
            <person name="Li Z.-J."/>
        </authorList>
    </citation>
    <scope>NUCLEOTIDE SEQUENCE</scope>
    <source>
        <strain evidence="4">TGB11</strain>
    </source>
</reference>
<evidence type="ECO:0000313" key="5">
    <source>
        <dbReference type="Proteomes" id="UP001164748"/>
    </source>
</evidence>
<protein>
    <submittedName>
        <fullName evidence="4">Efflux RND transporter periplasmic adaptor subunit</fullName>
    </submittedName>
</protein>
<dbReference type="GO" id="GO:0015562">
    <property type="term" value="F:efflux transmembrane transporter activity"/>
    <property type="evidence" value="ECO:0007669"/>
    <property type="project" value="TreeGrafter"/>
</dbReference>
<dbReference type="InterPro" id="IPR006143">
    <property type="entry name" value="RND_pump_MFP"/>
</dbReference>
<dbReference type="PANTHER" id="PTHR30469:SF12">
    <property type="entry name" value="MULTIDRUG RESISTANCE PROTEIN MDTA"/>
    <property type="match status" value="1"/>
</dbReference>
<dbReference type="Gene3D" id="2.40.50.100">
    <property type="match status" value="1"/>
</dbReference>
<gene>
    <name evidence="4" type="ORF">N8M53_05290</name>
</gene>
<dbReference type="AlphaFoldDB" id="A0AA47KN11"/>
<dbReference type="EMBL" id="CP114588">
    <property type="protein sequence ID" value="WBA09612.1"/>
    <property type="molecule type" value="Genomic_DNA"/>
</dbReference>
<keyword evidence="2" id="KW-0175">Coiled coil</keyword>
<evidence type="ECO:0000259" key="3">
    <source>
        <dbReference type="Pfam" id="PF25917"/>
    </source>
</evidence>
<dbReference type="Pfam" id="PF25917">
    <property type="entry name" value="BSH_RND"/>
    <property type="match status" value="1"/>
</dbReference>
<dbReference type="NCBIfam" id="TIGR01730">
    <property type="entry name" value="RND_mfp"/>
    <property type="match status" value="1"/>
</dbReference>